<dbReference type="Proteomes" id="UP000271974">
    <property type="component" value="Unassembled WGS sequence"/>
</dbReference>
<feature type="domain" description="Chitin-binding type-2" evidence="7">
    <location>
        <begin position="32"/>
        <end position="89"/>
    </location>
</feature>
<dbReference type="GO" id="GO:0008061">
    <property type="term" value="F:chitin binding"/>
    <property type="evidence" value="ECO:0007669"/>
    <property type="project" value="UniProtKB-KW"/>
</dbReference>
<feature type="signal peptide" evidence="6">
    <location>
        <begin position="1"/>
        <end position="25"/>
    </location>
</feature>
<sequence>MMAFGHGNLPAIGTLVLLCAASVLTQLITNPYITCHGQYNRLFQDASDCSSYIVCNNDRLTRASCPVGQVFSPVHNSCGNYQTPSGCQNFGLFQTQGDAHPTPTYKCPDSHGKFQDTNDCSGYYVCTNYQSHWYQCPNGQMFDPNNEVCSNIHNPVGCHAPGAGAVTSRGTGSCNQNNAISQDVNDCSKYFVCTNYILQSRTCPSGQLFDPSRSSCGYTQNPAGCTMPVYQRQGTFRCNQANGQVQDTADCSRYYLCTNWDAQSLACPIGQLFDPNMGMCGSIVNPGHCNMPENWLPVVGGTTWGSQTLTSFQCRQSSGQFQDTADCSRYYMCTNWTPQRLMCPSGQLFNPTTGVCGSITNPGHCQMPVTWTGGSTWSGQSSNSYNCPEGNGEFPYAPDCSKFLRCDNYRGTLMSCPGSLLFNPNRGYCDWSEQYSTHNSCTLPARMTGGNQILNAVGYYK</sequence>
<evidence type="ECO:0000256" key="3">
    <source>
        <dbReference type="ARBA" id="ARBA00022737"/>
    </source>
</evidence>
<comment type="caution">
    <text evidence="8">The sequence shown here is derived from an EMBL/GenBank/DDBJ whole genome shotgun (WGS) entry which is preliminary data.</text>
</comment>
<dbReference type="SUPFAM" id="SSF57625">
    <property type="entry name" value="Invertebrate chitin-binding proteins"/>
    <property type="match status" value="6"/>
</dbReference>
<keyword evidence="5" id="KW-0325">Glycoprotein</keyword>
<dbReference type="PANTHER" id="PTHR23301:SF0">
    <property type="entry name" value="CHITIN-BINDING TYPE-2 DOMAIN-CONTAINING PROTEIN-RELATED"/>
    <property type="match status" value="1"/>
</dbReference>
<protein>
    <recommendedName>
        <fullName evidence="7">Chitin-binding type-2 domain-containing protein</fullName>
    </recommendedName>
</protein>
<evidence type="ECO:0000313" key="8">
    <source>
        <dbReference type="EMBL" id="RUS79636.1"/>
    </source>
</evidence>
<dbReference type="PROSITE" id="PS50940">
    <property type="entry name" value="CHIT_BIND_II"/>
    <property type="match status" value="6"/>
</dbReference>
<dbReference type="InterPro" id="IPR051940">
    <property type="entry name" value="Chitin_bind-dev_reg"/>
</dbReference>
<keyword evidence="3" id="KW-0677">Repeat</keyword>
<evidence type="ECO:0000313" key="9">
    <source>
        <dbReference type="Proteomes" id="UP000271974"/>
    </source>
</evidence>
<dbReference type="Pfam" id="PF01607">
    <property type="entry name" value="CBM_14"/>
    <property type="match status" value="6"/>
</dbReference>
<keyword evidence="4" id="KW-1015">Disulfide bond</keyword>
<evidence type="ECO:0000256" key="1">
    <source>
        <dbReference type="ARBA" id="ARBA00022669"/>
    </source>
</evidence>
<name>A0A433TDL2_ELYCH</name>
<keyword evidence="2 6" id="KW-0732">Signal</keyword>
<feature type="domain" description="Chitin-binding type-2" evidence="7">
    <location>
        <begin position="171"/>
        <end position="227"/>
    </location>
</feature>
<feature type="domain" description="Chitin-binding type-2" evidence="7">
    <location>
        <begin position="311"/>
        <end position="367"/>
    </location>
</feature>
<dbReference type="InterPro" id="IPR002557">
    <property type="entry name" value="Chitin-bd_dom"/>
</dbReference>
<evidence type="ECO:0000256" key="5">
    <source>
        <dbReference type="ARBA" id="ARBA00023180"/>
    </source>
</evidence>
<proteinExistence type="predicted"/>
<dbReference type="SMART" id="SM00494">
    <property type="entry name" value="ChtBD2"/>
    <property type="match status" value="6"/>
</dbReference>
<evidence type="ECO:0000256" key="6">
    <source>
        <dbReference type="SAM" id="SignalP"/>
    </source>
</evidence>
<keyword evidence="9" id="KW-1185">Reference proteome</keyword>
<dbReference type="GO" id="GO:0005576">
    <property type="term" value="C:extracellular region"/>
    <property type="evidence" value="ECO:0007669"/>
    <property type="project" value="InterPro"/>
</dbReference>
<evidence type="ECO:0000256" key="4">
    <source>
        <dbReference type="ARBA" id="ARBA00023157"/>
    </source>
</evidence>
<feature type="domain" description="Chitin-binding type-2" evidence="7">
    <location>
        <begin position="104"/>
        <end position="160"/>
    </location>
</feature>
<dbReference type="InterPro" id="IPR036508">
    <property type="entry name" value="Chitin-bd_dom_sf"/>
</dbReference>
<gene>
    <name evidence="8" type="ORF">EGW08_012605</name>
</gene>
<dbReference type="STRING" id="188477.A0A433TDL2"/>
<organism evidence="8 9">
    <name type="scientific">Elysia chlorotica</name>
    <name type="common">Eastern emerald elysia</name>
    <name type="synonym">Sea slug</name>
    <dbReference type="NCBI Taxonomy" id="188477"/>
    <lineage>
        <taxon>Eukaryota</taxon>
        <taxon>Metazoa</taxon>
        <taxon>Spiralia</taxon>
        <taxon>Lophotrochozoa</taxon>
        <taxon>Mollusca</taxon>
        <taxon>Gastropoda</taxon>
        <taxon>Heterobranchia</taxon>
        <taxon>Euthyneura</taxon>
        <taxon>Panpulmonata</taxon>
        <taxon>Sacoglossa</taxon>
        <taxon>Placobranchoidea</taxon>
        <taxon>Plakobranchidae</taxon>
        <taxon>Elysia</taxon>
    </lineage>
</organism>
<accession>A0A433TDL2</accession>
<dbReference type="EMBL" id="RQTK01000438">
    <property type="protein sequence ID" value="RUS79636.1"/>
    <property type="molecule type" value="Genomic_DNA"/>
</dbReference>
<evidence type="ECO:0000256" key="2">
    <source>
        <dbReference type="ARBA" id="ARBA00022729"/>
    </source>
</evidence>
<evidence type="ECO:0000259" key="7">
    <source>
        <dbReference type="PROSITE" id="PS50940"/>
    </source>
</evidence>
<dbReference type="Gene3D" id="2.170.140.10">
    <property type="entry name" value="Chitin binding domain"/>
    <property type="match status" value="6"/>
</dbReference>
<keyword evidence="1" id="KW-0147">Chitin-binding</keyword>
<feature type="chain" id="PRO_5019145337" description="Chitin-binding type-2 domain-containing protein" evidence="6">
    <location>
        <begin position="26"/>
        <end position="461"/>
    </location>
</feature>
<reference evidence="8 9" key="1">
    <citation type="submission" date="2019-01" db="EMBL/GenBank/DDBJ databases">
        <title>A draft genome assembly of the solar-powered sea slug Elysia chlorotica.</title>
        <authorList>
            <person name="Cai H."/>
            <person name="Li Q."/>
            <person name="Fang X."/>
            <person name="Li J."/>
            <person name="Curtis N.E."/>
            <person name="Altenburger A."/>
            <person name="Shibata T."/>
            <person name="Feng M."/>
            <person name="Maeda T."/>
            <person name="Schwartz J.A."/>
            <person name="Shigenobu S."/>
            <person name="Lundholm N."/>
            <person name="Nishiyama T."/>
            <person name="Yang H."/>
            <person name="Hasebe M."/>
            <person name="Li S."/>
            <person name="Pierce S.K."/>
            <person name="Wang J."/>
        </authorList>
    </citation>
    <scope>NUCLEOTIDE SEQUENCE [LARGE SCALE GENOMIC DNA]</scope>
    <source>
        <strain evidence="8">EC2010</strain>
        <tissue evidence="8">Whole organism of an adult</tissue>
    </source>
</reference>
<dbReference type="PANTHER" id="PTHR23301">
    <property type="entry name" value="CHITIN BINDING PERITROPHIN-A"/>
    <property type="match status" value="1"/>
</dbReference>
<dbReference type="AlphaFoldDB" id="A0A433TDL2"/>
<feature type="domain" description="Chitin-binding type-2" evidence="7">
    <location>
        <begin position="235"/>
        <end position="291"/>
    </location>
</feature>
<dbReference type="OrthoDB" id="6152035at2759"/>
<feature type="domain" description="Chitin-binding type-2" evidence="7">
    <location>
        <begin position="384"/>
        <end position="443"/>
    </location>
</feature>